<name>A0A0G1CNF0_9BACT</name>
<dbReference type="AlphaFoldDB" id="A0A0G1CNF0"/>
<organism evidence="1 2">
    <name type="scientific">Candidatus Gottesmanbacteria bacterium GW2011_GWB1_43_11</name>
    <dbReference type="NCBI Taxonomy" id="1618446"/>
    <lineage>
        <taxon>Bacteria</taxon>
        <taxon>Candidatus Gottesmaniibacteriota</taxon>
    </lineage>
</organism>
<accession>A0A0G1CNF0</accession>
<dbReference type="STRING" id="1618446.UV61_C0004G0005"/>
<proteinExistence type="predicted"/>
<evidence type="ECO:0000313" key="2">
    <source>
        <dbReference type="Proteomes" id="UP000034050"/>
    </source>
</evidence>
<dbReference type="Proteomes" id="UP000034050">
    <property type="component" value="Unassembled WGS sequence"/>
</dbReference>
<comment type="caution">
    <text evidence="1">The sequence shown here is derived from an EMBL/GenBank/DDBJ whole genome shotgun (WGS) entry which is preliminary data.</text>
</comment>
<sequence>MNFMQNLNQFIKDSVIEPFLSTKRFSLEFTLIGRNDDYEPNWREHLESTITYNRALFTGSNIDFRVALVEWNPPAKKPKLAETLVAKFPFLRAIVVAPEIHRELCRSREFKIMLNFSLNAAIRTSQADFILISGADIFLGRDTVNYLKNYGLKRKCLYRAERVSIRRKADFSRARPEQIENPPEIVGIDVCDLPPYNQPPYTNACGDFLLLDTDSCKILRGFDENITDARLHLDSRFALSAAASGFDSKLIGHIFHIDHKHSLVNMGDKYPGKKYDFTKNIPYANSEEWGLRGRKWEKISQQLDFVS</sequence>
<reference evidence="1 2" key="1">
    <citation type="journal article" date="2015" name="Nature">
        <title>rRNA introns, odd ribosomes, and small enigmatic genomes across a large radiation of phyla.</title>
        <authorList>
            <person name="Brown C.T."/>
            <person name="Hug L.A."/>
            <person name="Thomas B.C."/>
            <person name="Sharon I."/>
            <person name="Castelle C.J."/>
            <person name="Singh A."/>
            <person name="Wilkins M.J."/>
            <person name="Williams K.H."/>
            <person name="Banfield J.F."/>
        </authorList>
    </citation>
    <scope>NUCLEOTIDE SEQUENCE [LARGE SCALE GENOMIC DNA]</scope>
</reference>
<evidence type="ECO:0000313" key="1">
    <source>
        <dbReference type="EMBL" id="KKS87079.1"/>
    </source>
</evidence>
<protein>
    <submittedName>
        <fullName evidence="1">Uncharacterized protein</fullName>
    </submittedName>
</protein>
<dbReference type="EMBL" id="LCFD01000004">
    <property type="protein sequence ID" value="KKS87079.1"/>
    <property type="molecule type" value="Genomic_DNA"/>
</dbReference>
<gene>
    <name evidence="1" type="ORF">UV61_C0004G0005</name>
</gene>